<dbReference type="Proteomes" id="UP000799766">
    <property type="component" value="Unassembled WGS sequence"/>
</dbReference>
<organism evidence="6 7">
    <name type="scientific">Lineolata rhizophorae</name>
    <dbReference type="NCBI Taxonomy" id="578093"/>
    <lineage>
        <taxon>Eukaryota</taxon>
        <taxon>Fungi</taxon>
        <taxon>Dikarya</taxon>
        <taxon>Ascomycota</taxon>
        <taxon>Pezizomycotina</taxon>
        <taxon>Dothideomycetes</taxon>
        <taxon>Dothideomycetes incertae sedis</taxon>
        <taxon>Lineolatales</taxon>
        <taxon>Lineolataceae</taxon>
        <taxon>Lineolata</taxon>
    </lineage>
</organism>
<evidence type="ECO:0000256" key="1">
    <source>
        <dbReference type="ARBA" id="ARBA00008966"/>
    </source>
</evidence>
<dbReference type="Pfam" id="PF13339">
    <property type="entry name" value="AATF-Che1"/>
    <property type="match status" value="1"/>
</dbReference>
<dbReference type="InterPro" id="IPR012617">
    <property type="entry name" value="AATF_C"/>
</dbReference>
<feature type="compositionally biased region" description="Acidic residues" evidence="3">
    <location>
        <begin position="152"/>
        <end position="173"/>
    </location>
</feature>
<dbReference type="GO" id="GO:0000462">
    <property type="term" value="P:maturation of SSU-rRNA from tricistronic rRNA transcript (SSU-rRNA, 5.8S rRNA, LSU-rRNA)"/>
    <property type="evidence" value="ECO:0007669"/>
    <property type="project" value="TreeGrafter"/>
</dbReference>
<sequence>MTGPKRPRSLAEQIADLEDPTPKEYDPEALADDAGEESDSRSDVDEGDEHDAREHYVTVGKSKLRKQDIAPLGPQYAGSRVGRDTTFDEDSDDPFSKGFDEETSDEDERENNVEKDKINGHATQGEVNSENQSKSDEEIEEEDAEGPVTDDTNLEEEDEGEDSEIEDGEEEASDTASDIVDRAELRRIMREEQKSVAASVSQAAKADAEKGVAVKKQRATFDTLLNIRIRLQKALAASNSMQLPDTSRATKVADPPHANGHDEHADAAYAAAFNLWNSLTELRNSLESARTGEKRKRPAFDQSTPTNELWRYMEDQEADVMPYRREILSRWANRSRGASAIQQGSRLMNGVANKQELLDVLDAQLVDPSDRLLKRARMVRSCAPQHAARGITESGAIYDDADFYGLLLKELLERRSEEGAAAAEGVVLDVQQPWQVNKQTKAKRIVDTKASKGRKLRYTVHEKLQNFLAPQDRGTWGERQVDELFSGLFGRRMGLGEEDEDIEKSDDELGVAEQGLMLFRN</sequence>
<feature type="compositionally biased region" description="Polar residues" evidence="3">
    <location>
        <begin position="121"/>
        <end position="132"/>
    </location>
</feature>
<reference evidence="6" key="1">
    <citation type="journal article" date="2020" name="Stud. Mycol.">
        <title>101 Dothideomycetes genomes: a test case for predicting lifestyles and emergence of pathogens.</title>
        <authorList>
            <person name="Haridas S."/>
            <person name="Albert R."/>
            <person name="Binder M."/>
            <person name="Bloem J."/>
            <person name="Labutti K."/>
            <person name="Salamov A."/>
            <person name="Andreopoulos B."/>
            <person name="Baker S."/>
            <person name="Barry K."/>
            <person name="Bills G."/>
            <person name="Bluhm B."/>
            <person name="Cannon C."/>
            <person name="Castanera R."/>
            <person name="Culley D."/>
            <person name="Daum C."/>
            <person name="Ezra D."/>
            <person name="Gonzalez J."/>
            <person name="Henrissat B."/>
            <person name="Kuo A."/>
            <person name="Liang C."/>
            <person name="Lipzen A."/>
            <person name="Lutzoni F."/>
            <person name="Magnuson J."/>
            <person name="Mondo S."/>
            <person name="Nolan M."/>
            <person name="Ohm R."/>
            <person name="Pangilinan J."/>
            <person name="Park H.-J."/>
            <person name="Ramirez L."/>
            <person name="Alfaro M."/>
            <person name="Sun H."/>
            <person name="Tritt A."/>
            <person name="Yoshinaga Y."/>
            <person name="Zwiers L.-H."/>
            <person name="Turgeon B."/>
            <person name="Goodwin S."/>
            <person name="Spatafora J."/>
            <person name="Crous P."/>
            <person name="Grigoriev I."/>
        </authorList>
    </citation>
    <scope>NUCLEOTIDE SEQUENCE</scope>
    <source>
        <strain evidence="6">ATCC 16933</strain>
    </source>
</reference>
<feature type="compositionally biased region" description="Acidic residues" evidence="3">
    <location>
        <begin position="27"/>
        <end position="37"/>
    </location>
</feature>
<dbReference type="OrthoDB" id="5783963at2759"/>
<keyword evidence="7" id="KW-1185">Reference proteome</keyword>
<dbReference type="GO" id="GO:0005730">
    <property type="term" value="C:nucleolus"/>
    <property type="evidence" value="ECO:0007669"/>
    <property type="project" value="TreeGrafter"/>
</dbReference>
<evidence type="ECO:0000256" key="2">
    <source>
        <dbReference type="ARBA" id="ARBA00013850"/>
    </source>
</evidence>
<dbReference type="InterPro" id="IPR025160">
    <property type="entry name" value="AATF"/>
</dbReference>
<name>A0A6A6NQK8_9PEZI</name>
<gene>
    <name evidence="6" type="ORF">BDY21DRAFT_424164</name>
</gene>
<evidence type="ECO:0000313" key="6">
    <source>
        <dbReference type="EMBL" id="KAF2453714.1"/>
    </source>
</evidence>
<proteinExistence type="inferred from homology"/>
<feature type="domain" description="AATF leucine zipper-containing" evidence="5">
    <location>
        <begin position="207"/>
        <end position="334"/>
    </location>
</feature>
<feature type="compositionally biased region" description="Basic and acidic residues" evidence="3">
    <location>
        <begin position="38"/>
        <end position="56"/>
    </location>
</feature>
<dbReference type="EMBL" id="MU001695">
    <property type="protein sequence ID" value="KAF2453714.1"/>
    <property type="molecule type" value="Genomic_DNA"/>
</dbReference>
<evidence type="ECO:0000259" key="4">
    <source>
        <dbReference type="Pfam" id="PF08164"/>
    </source>
</evidence>
<feature type="domain" description="Apoptosis-antagonizing transcription factor C-terminal" evidence="4">
    <location>
        <begin position="404"/>
        <end position="489"/>
    </location>
</feature>
<evidence type="ECO:0000256" key="3">
    <source>
        <dbReference type="SAM" id="MobiDB-lite"/>
    </source>
</evidence>
<dbReference type="Pfam" id="PF08164">
    <property type="entry name" value="TRAUB"/>
    <property type="match status" value="1"/>
</dbReference>
<dbReference type="InterPro" id="IPR039223">
    <property type="entry name" value="AATF/Bfr2"/>
</dbReference>
<dbReference type="PANTHER" id="PTHR15565:SF0">
    <property type="entry name" value="PROTEIN AATF"/>
    <property type="match status" value="1"/>
</dbReference>
<evidence type="ECO:0000313" key="7">
    <source>
        <dbReference type="Proteomes" id="UP000799766"/>
    </source>
</evidence>
<accession>A0A6A6NQK8</accession>
<feature type="compositionally biased region" description="Basic and acidic residues" evidence="3">
    <location>
        <begin position="110"/>
        <end position="119"/>
    </location>
</feature>
<dbReference type="PANTHER" id="PTHR15565">
    <property type="entry name" value="AATF PROTEIN APOPTOSIS ANTAGONIZING TRANSCRIPTION FACTOR"/>
    <property type="match status" value="1"/>
</dbReference>
<evidence type="ECO:0000259" key="5">
    <source>
        <dbReference type="Pfam" id="PF13339"/>
    </source>
</evidence>
<protein>
    <recommendedName>
        <fullName evidence="2">Protein BFR2</fullName>
    </recommendedName>
</protein>
<dbReference type="AlphaFoldDB" id="A0A6A6NQK8"/>
<comment type="similarity">
    <text evidence="1">Belongs to the AATF family.</text>
</comment>
<feature type="region of interest" description="Disordered" evidence="3">
    <location>
        <begin position="1"/>
        <end position="181"/>
    </location>
</feature>